<name>A0A8J5T5Y6_ZIZPA</name>
<comment type="caution">
    <text evidence="3">The sequence shown here is derived from an EMBL/GenBank/DDBJ whole genome shotgun (WGS) entry which is preliminary data.</text>
</comment>
<dbReference type="AlphaFoldDB" id="A0A8J5T5Y6"/>
<evidence type="ECO:0000256" key="2">
    <source>
        <dbReference type="SAM" id="Phobius"/>
    </source>
</evidence>
<dbReference type="EMBL" id="JAAALK010000283">
    <property type="protein sequence ID" value="KAG8069654.1"/>
    <property type="molecule type" value="Genomic_DNA"/>
</dbReference>
<reference evidence="3" key="2">
    <citation type="submission" date="2021-02" db="EMBL/GenBank/DDBJ databases">
        <authorList>
            <person name="Kimball J.A."/>
            <person name="Haas M.W."/>
            <person name="Macchietto M."/>
            <person name="Kono T."/>
            <person name="Duquette J."/>
            <person name="Shao M."/>
        </authorList>
    </citation>
    <scope>NUCLEOTIDE SEQUENCE</scope>
    <source>
        <tissue evidence="3">Fresh leaf tissue</tissue>
    </source>
</reference>
<keyword evidence="2" id="KW-0812">Transmembrane</keyword>
<reference evidence="3" key="1">
    <citation type="journal article" date="2021" name="bioRxiv">
        <title>Whole Genome Assembly and Annotation of Northern Wild Rice, Zizania palustris L., Supports a Whole Genome Duplication in the Zizania Genus.</title>
        <authorList>
            <person name="Haas M."/>
            <person name="Kono T."/>
            <person name="Macchietto M."/>
            <person name="Millas R."/>
            <person name="McGilp L."/>
            <person name="Shao M."/>
            <person name="Duquette J."/>
            <person name="Hirsch C.N."/>
            <person name="Kimball J."/>
        </authorList>
    </citation>
    <scope>NUCLEOTIDE SEQUENCE</scope>
    <source>
        <tissue evidence="3">Fresh leaf tissue</tissue>
    </source>
</reference>
<sequence>MGGSAPGDGEGGLCSRWWLGLREVGAPCGGGSEQWSSGRRGSKRQGSRWRGLRAAWLREAGAAQASMTRCSSLGGGGFKMRGLRMEGLRAEGASGGDRASAGNGCSRRAGFERWGATEGVNLSGKNIIYTFYVFFLLYLLNCVTRD</sequence>
<evidence type="ECO:0000313" key="4">
    <source>
        <dbReference type="Proteomes" id="UP000729402"/>
    </source>
</evidence>
<evidence type="ECO:0000313" key="3">
    <source>
        <dbReference type="EMBL" id="KAG8069654.1"/>
    </source>
</evidence>
<accession>A0A8J5T5Y6</accession>
<keyword evidence="4" id="KW-1185">Reference proteome</keyword>
<keyword evidence="2" id="KW-1133">Transmembrane helix</keyword>
<dbReference type="Proteomes" id="UP000729402">
    <property type="component" value="Unassembled WGS sequence"/>
</dbReference>
<keyword evidence="2" id="KW-0472">Membrane</keyword>
<feature type="region of interest" description="Disordered" evidence="1">
    <location>
        <begin position="28"/>
        <end position="48"/>
    </location>
</feature>
<feature type="transmembrane region" description="Helical" evidence="2">
    <location>
        <begin position="127"/>
        <end position="144"/>
    </location>
</feature>
<protein>
    <submittedName>
        <fullName evidence="3">Uncharacterized protein</fullName>
    </submittedName>
</protein>
<proteinExistence type="predicted"/>
<evidence type="ECO:0000256" key="1">
    <source>
        <dbReference type="SAM" id="MobiDB-lite"/>
    </source>
</evidence>
<organism evidence="3 4">
    <name type="scientific">Zizania palustris</name>
    <name type="common">Northern wild rice</name>
    <dbReference type="NCBI Taxonomy" id="103762"/>
    <lineage>
        <taxon>Eukaryota</taxon>
        <taxon>Viridiplantae</taxon>
        <taxon>Streptophyta</taxon>
        <taxon>Embryophyta</taxon>
        <taxon>Tracheophyta</taxon>
        <taxon>Spermatophyta</taxon>
        <taxon>Magnoliopsida</taxon>
        <taxon>Liliopsida</taxon>
        <taxon>Poales</taxon>
        <taxon>Poaceae</taxon>
        <taxon>BOP clade</taxon>
        <taxon>Oryzoideae</taxon>
        <taxon>Oryzeae</taxon>
        <taxon>Zizaniinae</taxon>
        <taxon>Zizania</taxon>
    </lineage>
</organism>
<gene>
    <name evidence="3" type="ORF">GUJ93_ZPchr0006g46386</name>
</gene>